<evidence type="ECO:0000256" key="2">
    <source>
        <dbReference type="ARBA" id="ARBA00022679"/>
    </source>
</evidence>
<dbReference type="InterPro" id="IPR000542">
    <property type="entry name" value="Carn_acyl_trans"/>
</dbReference>
<comment type="similarity">
    <text evidence="1 5">Belongs to the carnitine/choline acetyltransferase family.</text>
</comment>
<evidence type="ECO:0000313" key="8">
    <source>
        <dbReference type="Proteomes" id="UP000612746"/>
    </source>
</evidence>
<dbReference type="PROSITE" id="PS00440">
    <property type="entry name" value="ACYLTRANSF_C_2"/>
    <property type="match status" value="1"/>
</dbReference>
<keyword evidence="3 5" id="KW-0012">Acyltransferase</keyword>
<dbReference type="SUPFAM" id="SSF52777">
    <property type="entry name" value="CoA-dependent acyltransferases"/>
    <property type="match status" value="2"/>
</dbReference>
<dbReference type="PANTHER" id="PTHR22589">
    <property type="entry name" value="CARNITINE O-ACYLTRANSFERASE"/>
    <property type="match status" value="1"/>
</dbReference>
<dbReference type="Gene3D" id="3.30.559.10">
    <property type="entry name" value="Chloramphenicol acetyltransferase-like domain"/>
    <property type="match status" value="1"/>
</dbReference>
<dbReference type="Proteomes" id="UP000612746">
    <property type="component" value="Unassembled WGS sequence"/>
</dbReference>
<gene>
    <name evidence="7" type="ORF">INT44_007363</name>
</gene>
<keyword evidence="8" id="KW-1185">Reference proteome</keyword>
<evidence type="ECO:0000256" key="3">
    <source>
        <dbReference type="ARBA" id="ARBA00023315"/>
    </source>
</evidence>
<proteinExistence type="inferred from homology"/>
<keyword evidence="2 5" id="KW-0808">Transferase</keyword>
<organism evidence="7 8">
    <name type="scientific">Umbelopsis vinacea</name>
    <dbReference type="NCBI Taxonomy" id="44442"/>
    <lineage>
        <taxon>Eukaryota</taxon>
        <taxon>Fungi</taxon>
        <taxon>Fungi incertae sedis</taxon>
        <taxon>Mucoromycota</taxon>
        <taxon>Mucoromycotina</taxon>
        <taxon>Umbelopsidomycetes</taxon>
        <taxon>Umbelopsidales</taxon>
        <taxon>Umbelopsidaceae</taxon>
        <taxon>Umbelopsis</taxon>
    </lineage>
</organism>
<dbReference type="PROSITE" id="PS00439">
    <property type="entry name" value="ACYLTRANSF_C_1"/>
    <property type="match status" value="1"/>
</dbReference>
<dbReference type="AlphaFoldDB" id="A0A8H7PM44"/>
<dbReference type="PANTHER" id="PTHR22589:SF107">
    <property type="entry name" value="CHOLINE_CARNITINE ACYLTRANSFERASE DOMAIN-CONTAINING PROTEIN"/>
    <property type="match status" value="1"/>
</dbReference>
<evidence type="ECO:0000313" key="7">
    <source>
        <dbReference type="EMBL" id="KAG2176699.1"/>
    </source>
</evidence>
<evidence type="ECO:0000256" key="1">
    <source>
        <dbReference type="ARBA" id="ARBA00005232"/>
    </source>
</evidence>
<evidence type="ECO:0000256" key="5">
    <source>
        <dbReference type="RuleBase" id="RU003801"/>
    </source>
</evidence>
<dbReference type="OrthoDB" id="240216at2759"/>
<evidence type="ECO:0000259" key="6">
    <source>
        <dbReference type="Pfam" id="PF00755"/>
    </source>
</evidence>
<dbReference type="InterPro" id="IPR039551">
    <property type="entry name" value="Cho/carn_acyl_trans"/>
</dbReference>
<dbReference type="InterPro" id="IPR042231">
    <property type="entry name" value="Cho/carn_acyl_trans_2"/>
</dbReference>
<dbReference type="Gene3D" id="3.30.559.70">
    <property type="entry name" value="Choline/Carnitine o-acyltransferase, domain 2"/>
    <property type="match status" value="1"/>
</dbReference>
<sequence>MASINARRTLATFANQAKIPRLPIPTLQETADRYKRSLLPLLTRADYDRAATAVEDFIRPGGLGEKLQERLHALDKKEPESWLDTLWLNKAYLEYREPTLINVNWWNQFVDPPSGLVASPGQGRVSDLQLDRAALFLSQLTQFNEMINKEQVPPDVSRAGPMCMHQLKNQFGASRIPDEPRDRIVTTWPANAKHATVIYKDQLFSVPIIGENGELPSVQQLRSQLKAVVEQVDSLPQTELQPPIGVLTSEHRETWAKLRKTMAKDAANASNFDNIDASLFALCLDDYASGPDLDKSHRNLFHGQKARNRWFDKAMQFIVENNGRAGVNGEHSPADAVIPGSMFTAILKREEQGNKEINSSNPVSLATPRQLLWNIDSTIGKALVTAENNASKTIDNLSSVLLHYNDFGSDFLKRVKCSPDGFLQMAYQLAYYRQHGQPCATYESASTRMFKLGRTETVRSCSVDTVAFTKAWDDKDVKLSDKVGLFQKAIGTQMEYMKAASNGKYHGCSNWGIIACRGVDRHLLGLRCMMTQEEASHAAIFSDPSYIQSMYFKLSTSNTSPGDYSWGGFGPVVPEGYGSNYAIGKERIRLSISSWKTAPEAEATTFRTTLKKVFDDLGEAIERAD</sequence>
<feature type="domain" description="Choline/carnitine acyltransferase" evidence="6">
    <location>
        <begin position="22"/>
        <end position="612"/>
    </location>
</feature>
<dbReference type="InterPro" id="IPR023213">
    <property type="entry name" value="CAT-like_dom_sf"/>
</dbReference>
<dbReference type="EMBL" id="JAEPRA010000013">
    <property type="protein sequence ID" value="KAG2176699.1"/>
    <property type="molecule type" value="Genomic_DNA"/>
</dbReference>
<name>A0A8H7PM44_9FUNG</name>
<dbReference type="Pfam" id="PF00755">
    <property type="entry name" value="Carn_acyltransf"/>
    <property type="match status" value="1"/>
</dbReference>
<reference evidence="7" key="1">
    <citation type="submission" date="2020-12" db="EMBL/GenBank/DDBJ databases">
        <title>Metabolic potential, ecology and presence of endohyphal bacteria is reflected in genomic diversity of Mucoromycotina.</title>
        <authorList>
            <person name="Muszewska A."/>
            <person name="Okrasinska A."/>
            <person name="Steczkiewicz K."/>
            <person name="Drgas O."/>
            <person name="Orlowska M."/>
            <person name="Perlinska-Lenart U."/>
            <person name="Aleksandrzak-Piekarczyk T."/>
            <person name="Szatraj K."/>
            <person name="Zielenkiewicz U."/>
            <person name="Pilsyk S."/>
            <person name="Malc E."/>
            <person name="Mieczkowski P."/>
            <person name="Kruszewska J.S."/>
            <person name="Biernat P."/>
            <person name="Pawlowska J."/>
        </authorList>
    </citation>
    <scope>NUCLEOTIDE SEQUENCE</scope>
    <source>
        <strain evidence="7">WA0000051536</strain>
    </source>
</reference>
<feature type="active site" description="Proton acceptor" evidence="4">
    <location>
        <position position="331"/>
    </location>
</feature>
<accession>A0A8H7PM44</accession>
<protein>
    <recommendedName>
        <fullName evidence="6">Choline/carnitine acyltransferase domain-containing protein</fullName>
    </recommendedName>
</protein>
<evidence type="ECO:0000256" key="4">
    <source>
        <dbReference type="PIRSR" id="PIRSR600542-1"/>
    </source>
</evidence>
<dbReference type="GO" id="GO:0016746">
    <property type="term" value="F:acyltransferase activity"/>
    <property type="evidence" value="ECO:0007669"/>
    <property type="project" value="UniProtKB-KW"/>
</dbReference>
<comment type="caution">
    <text evidence="7">The sequence shown here is derived from an EMBL/GenBank/DDBJ whole genome shotgun (WGS) entry which is preliminary data.</text>
</comment>